<dbReference type="InParanoid" id="G0QQN5"/>
<dbReference type="eggNOG" id="KOG3003">
    <property type="taxonomic scope" value="Eukaryota"/>
</dbReference>
<sequence length="196" mass="22715">MKPEQLNQYLWKEAEKEFEEAQTLADNYDAIIEGKQQYEKTKLDEQLAELQEKVMDLDGELYMINDSYSNFKNKIDKENQKNKNFVLSKFTKDVLEVQDNLLRSLEAFQKHEDINNEVYQDVKDTAQQLVQNLAFFGILQINPAQGEKFDPNLHDALCNVPDNTQESGTVAFVGQIGYKINERIIRPAKVGVYSKQ</sequence>
<dbReference type="CDD" id="cd00446">
    <property type="entry name" value="GrpE"/>
    <property type="match status" value="1"/>
</dbReference>
<dbReference type="GO" id="GO:0051082">
    <property type="term" value="F:unfolded protein binding"/>
    <property type="evidence" value="ECO:0007669"/>
    <property type="project" value="TreeGrafter"/>
</dbReference>
<dbReference type="PRINTS" id="PR00773">
    <property type="entry name" value="GRPEPROTEIN"/>
</dbReference>
<evidence type="ECO:0000256" key="1">
    <source>
        <dbReference type="ARBA" id="ARBA00004496"/>
    </source>
</evidence>
<dbReference type="GO" id="GO:0006457">
    <property type="term" value="P:protein folding"/>
    <property type="evidence" value="ECO:0007669"/>
    <property type="project" value="InterPro"/>
</dbReference>
<protein>
    <recommendedName>
        <fullName evidence="7">GrpE protein homolog</fullName>
    </recommendedName>
</protein>
<evidence type="ECO:0000256" key="3">
    <source>
        <dbReference type="ARBA" id="ARBA00011738"/>
    </source>
</evidence>
<reference evidence="9 10" key="1">
    <citation type="submission" date="2011-07" db="EMBL/GenBank/DDBJ databases">
        <authorList>
            <person name="Coyne R."/>
            <person name="Brami D."/>
            <person name="Johnson J."/>
            <person name="Hostetler J."/>
            <person name="Hannick L."/>
            <person name="Clark T."/>
            <person name="Cassidy-Hanley D."/>
            <person name="Inman J."/>
        </authorList>
    </citation>
    <scope>NUCLEOTIDE SEQUENCE [LARGE SCALE GENOMIC DNA]</scope>
    <source>
        <strain evidence="9 10">G5</strain>
    </source>
</reference>
<dbReference type="OMA" id="PHRHQAI"/>
<dbReference type="Gene3D" id="3.90.20.20">
    <property type="match status" value="1"/>
</dbReference>
<accession>G0QQN5</accession>
<dbReference type="PROSITE" id="PS01071">
    <property type="entry name" value="GRPE"/>
    <property type="match status" value="1"/>
</dbReference>
<evidence type="ECO:0000256" key="2">
    <source>
        <dbReference type="ARBA" id="ARBA00009054"/>
    </source>
</evidence>
<gene>
    <name evidence="9" type="ORF">IMG5_081820</name>
</gene>
<dbReference type="STRING" id="857967.G0QQN5"/>
<dbReference type="RefSeq" id="XP_004036453.1">
    <property type="nucleotide sequence ID" value="XM_004036405.1"/>
</dbReference>
<dbReference type="InterPro" id="IPR013805">
    <property type="entry name" value="GrpE_CC"/>
</dbReference>
<dbReference type="InterPro" id="IPR000740">
    <property type="entry name" value="GrpE"/>
</dbReference>
<dbReference type="PANTHER" id="PTHR21237">
    <property type="entry name" value="GRPE PROTEIN"/>
    <property type="match status" value="1"/>
</dbReference>
<dbReference type="GeneID" id="14908630"/>
<evidence type="ECO:0000256" key="7">
    <source>
        <dbReference type="RuleBase" id="RU000640"/>
    </source>
</evidence>
<evidence type="ECO:0000256" key="6">
    <source>
        <dbReference type="ARBA" id="ARBA00023186"/>
    </source>
</evidence>
<dbReference type="FunCoup" id="G0QQN5">
    <property type="interactions" value="299"/>
</dbReference>
<dbReference type="SUPFAM" id="SSF58014">
    <property type="entry name" value="Coiled-coil domain of nucleotide exchange factor GrpE"/>
    <property type="match status" value="1"/>
</dbReference>
<dbReference type="GO" id="GO:0001405">
    <property type="term" value="C:PAM complex, Tim23 associated import motor"/>
    <property type="evidence" value="ECO:0007669"/>
    <property type="project" value="TreeGrafter"/>
</dbReference>
<dbReference type="SUPFAM" id="SSF51064">
    <property type="entry name" value="Head domain of nucleotide exchange factor GrpE"/>
    <property type="match status" value="1"/>
</dbReference>
<dbReference type="GO" id="GO:0000774">
    <property type="term" value="F:adenyl-nucleotide exchange factor activity"/>
    <property type="evidence" value="ECO:0007669"/>
    <property type="project" value="InterPro"/>
</dbReference>
<keyword evidence="5" id="KW-0346">Stress response</keyword>
<dbReference type="InterPro" id="IPR009012">
    <property type="entry name" value="GrpE_head"/>
</dbReference>
<dbReference type="AlphaFoldDB" id="G0QQN5"/>
<evidence type="ECO:0000256" key="5">
    <source>
        <dbReference type="ARBA" id="ARBA00023016"/>
    </source>
</evidence>
<organism evidence="9 10">
    <name type="scientific">Ichthyophthirius multifiliis</name>
    <name type="common">White spot disease agent</name>
    <name type="synonym">Ich</name>
    <dbReference type="NCBI Taxonomy" id="5932"/>
    <lineage>
        <taxon>Eukaryota</taxon>
        <taxon>Sar</taxon>
        <taxon>Alveolata</taxon>
        <taxon>Ciliophora</taxon>
        <taxon>Intramacronucleata</taxon>
        <taxon>Oligohymenophorea</taxon>
        <taxon>Hymenostomatida</taxon>
        <taxon>Ophryoglenina</taxon>
        <taxon>Ichthyophthirius</taxon>
    </lineage>
</organism>
<evidence type="ECO:0000256" key="4">
    <source>
        <dbReference type="ARBA" id="ARBA00022490"/>
    </source>
</evidence>
<dbReference type="PANTHER" id="PTHR21237:SF23">
    <property type="entry name" value="GRPE PROTEIN HOMOLOG, MITOCHONDRIAL"/>
    <property type="match status" value="1"/>
</dbReference>
<name>G0QQN5_ICHMU</name>
<keyword evidence="10" id="KW-1185">Reference proteome</keyword>
<comment type="function">
    <text evidence="7">Essential component of the PAM complex, a complex required for the translocation of transit peptide-containing proteins from the inner membrane into the mitochondrial matrix in an ATP-dependent manner.</text>
</comment>
<evidence type="ECO:0000256" key="8">
    <source>
        <dbReference type="RuleBase" id="RU004478"/>
    </source>
</evidence>
<dbReference type="GO" id="GO:0030150">
    <property type="term" value="P:protein import into mitochondrial matrix"/>
    <property type="evidence" value="ECO:0007669"/>
    <property type="project" value="TreeGrafter"/>
</dbReference>
<dbReference type="Gene3D" id="2.30.22.10">
    <property type="entry name" value="Head domain of nucleotide exchange factor GrpE"/>
    <property type="match status" value="1"/>
</dbReference>
<keyword evidence="4" id="KW-0963">Cytoplasm</keyword>
<keyword evidence="6 7" id="KW-0143">Chaperone</keyword>
<dbReference type="HAMAP" id="MF_01151">
    <property type="entry name" value="GrpE"/>
    <property type="match status" value="1"/>
</dbReference>
<comment type="subunit">
    <text evidence="3">Homodimer.</text>
</comment>
<comment type="subcellular location">
    <subcellularLocation>
        <location evidence="1">Cytoplasm</location>
    </subcellularLocation>
    <subcellularLocation>
        <location evidence="7">Mitochondrion matrix</location>
    </subcellularLocation>
</comment>
<dbReference type="GO" id="GO:0042803">
    <property type="term" value="F:protein homodimerization activity"/>
    <property type="evidence" value="ECO:0007669"/>
    <property type="project" value="InterPro"/>
</dbReference>
<keyword evidence="7" id="KW-0496">Mitochondrion</keyword>
<comment type="similarity">
    <text evidence="2 8">Belongs to the GrpE family.</text>
</comment>
<dbReference type="Pfam" id="PF01025">
    <property type="entry name" value="GrpE"/>
    <property type="match status" value="1"/>
</dbReference>
<dbReference type="EMBL" id="GL983662">
    <property type="protein sequence ID" value="EGR32467.1"/>
    <property type="molecule type" value="Genomic_DNA"/>
</dbReference>
<evidence type="ECO:0000313" key="9">
    <source>
        <dbReference type="EMBL" id="EGR32467.1"/>
    </source>
</evidence>
<dbReference type="GO" id="GO:0051087">
    <property type="term" value="F:protein-folding chaperone binding"/>
    <property type="evidence" value="ECO:0007669"/>
    <property type="project" value="InterPro"/>
</dbReference>
<dbReference type="Proteomes" id="UP000008983">
    <property type="component" value="Unassembled WGS sequence"/>
</dbReference>
<proteinExistence type="inferred from homology"/>
<evidence type="ECO:0000313" key="10">
    <source>
        <dbReference type="Proteomes" id="UP000008983"/>
    </source>
</evidence>
<dbReference type="FunFam" id="2.30.22.10:FF:000001">
    <property type="entry name" value="Protein GrpE"/>
    <property type="match status" value="1"/>
</dbReference>
<dbReference type="OrthoDB" id="201635at2759"/>